<gene>
    <name evidence="1" type="ORF">EKO23_11095</name>
</gene>
<accession>A0A4Q4ZCY8</accession>
<dbReference type="Proteomes" id="UP000295198">
    <property type="component" value="Unassembled WGS sequence"/>
</dbReference>
<name>A0A4Q4ZCY8_9ACTN</name>
<proteinExistence type="predicted"/>
<comment type="caution">
    <text evidence="1">The sequence shown here is derived from an EMBL/GenBank/DDBJ whole genome shotgun (WGS) entry which is preliminary data.</text>
</comment>
<dbReference type="AlphaFoldDB" id="A0A4Q4ZCY8"/>
<evidence type="ECO:0000313" key="1">
    <source>
        <dbReference type="EMBL" id="RYP85852.1"/>
    </source>
</evidence>
<sequence length="159" mass="17149">MSSSPDALTTPRLRTARVTRIEEHRCDVWSEDGNGSVGFAPMFPTPRVERVSPGHLVAIATGPGGADVVVWRWFDAVVLGTGSDGSVRLWEPAHGEVVARTRPSYRSQEPGSRVWASAGLPGADWWVADSAPHGADVELDEVRALYADNDLWASAFEPA</sequence>
<dbReference type="RefSeq" id="WP_134717200.1">
    <property type="nucleotide sequence ID" value="NZ_SDKM01000014.1"/>
</dbReference>
<evidence type="ECO:0008006" key="3">
    <source>
        <dbReference type="Google" id="ProtNLM"/>
    </source>
</evidence>
<protein>
    <recommendedName>
        <fullName evidence="3">WD40 repeat domain-containing protein</fullName>
    </recommendedName>
</protein>
<keyword evidence="2" id="KW-1185">Reference proteome</keyword>
<reference evidence="1 2" key="1">
    <citation type="submission" date="2019-01" db="EMBL/GenBank/DDBJ databases">
        <title>Nocardioides guangzhouensis sp. nov., an actinobacterium isolated from soil.</title>
        <authorList>
            <person name="Fu Y."/>
            <person name="Cai Y."/>
            <person name="Lin Z."/>
            <person name="Chen P."/>
        </authorList>
    </citation>
    <scope>NUCLEOTIDE SEQUENCE [LARGE SCALE GENOMIC DNA]</scope>
    <source>
        <strain evidence="1 2">130</strain>
    </source>
</reference>
<dbReference type="EMBL" id="SDKM01000014">
    <property type="protein sequence ID" value="RYP85852.1"/>
    <property type="molecule type" value="Genomic_DNA"/>
</dbReference>
<dbReference type="OrthoDB" id="3827313at2"/>
<dbReference type="SUPFAM" id="SSF50998">
    <property type="entry name" value="Quinoprotein alcohol dehydrogenase-like"/>
    <property type="match status" value="1"/>
</dbReference>
<evidence type="ECO:0000313" key="2">
    <source>
        <dbReference type="Proteomes" id="UP000295198"/>
    </source>
</evidence>
<dbReference type="InterPro" id="IPR011047">
    <property type="entry name" value="Quinoprotein_ADH-like_sf"/>
</dbReference>
<organism evidence="1 2">
    <name type="scientific">Nocardioides guangzhouensis</name>
    <dbReference type="NCBI Taxonomy" id="2497878"/>
    <lineage>
        <taxon>Bacteria</taxon>
        <taxon>Bacillati</taxon>
        <taxon>Actinomycetota</taxon>
        <taxon>Actinomycetes</taxon>
        <taxon>Propionibacteriales</taxon>
        <taxon>Nocardioidaceae</taxon>
        <taxon>Nocardioides</taxon>
    </lineage>
</organism>